<reference evidence="1" key="2">
    <citation type="journal article" date="2015" name="Data Brief">
        <title>Shoot transcriptome of the giant reed, Arundo donax.</title>
        <authorList>
            <person name="Barrero R.A."/>
            <person name="Guerrero F.D."/>
            <person name="Moolhuijzen P."/>
            <person name="Goolsby J.A."/>
            <person name="Tidwell J."/>
            <person name="Bellgard S.E."/>
            <person name="Bellgard M.I."/>
        </authorList>
    </citation>
    <scope>NUCLEOTIDE SEQUENCE</scope>
    <source>
        <tissue evidence="1">Shoot tissue taken approximately 20 cm above the soil surface</tissue>
    </source>
</reference>
<sequence>MLVKGDLLLVGRKVPLSGLQLISFICKKTNQLRDKKKEVRE</sequence>
<proteinExistence type="predicted"/>
<dbReference type="EMBL" id="GBRH01235840">
    <property type="protein sequence ID" value="JAD62055.1"/>
    <property type="molecule type" value="Transcribed_RNA"/>
</dbReference>
<protein>
    <submittedName>
        <fullName evidence="1">Uncharacterized protein</fullName>
    </submittedName>
</protein>
<dbReference type="AlphaFoldDB" id="A0A0A9BLG3"/>
<evidence type="ECO:0000313" key="1">
    <source>
        <dbReference type="EMBL" id="JAD62055.1"/>
    </source>
</evidence>
<name>A0A0A9BLG3_ARUDO</name>
<accession>A0A0A9BLG3</accession>
<organism evidence="1">
    <name type="scientific">Arundo donax</name>
    <name type="common">Giant reed</name>
    <name type="synonym">Donax arundinaceus</name>
    <dbReference type="NCBI Taxonomy" id="35708"/>
    <lineage>
        <taxon>Eukaryota</taxon>
        <taxon>Viridiplantae</taxon>
        <taxon>Streptophyta</taxon>
        <taxon>Embryophyta</taxon>
        <taxon>Tracheophyta</taxon>
        <taxon>Spermatophyta</taxon>
        <taxon>Magnoliopsida</taxon>
        <taxon>Liliopsida</taxon>
        <taxon>Poales</taxon>
        <taxon>Poaceae</taxon>
        <taxon>PACMAD clade</taxon>
        <taxon>Arundinoideae</taxon>
        <taxon>Arundineae</taxon>
        <taxon>Arundo</taxon>
    </lineage>
</organism>
<reference evidence="1" key="1">
    <citation type="submission" date="2014-09" db="EMBL/GenBank/DDBJ databases">
        <authorList>
            <person name="Magalhaes I.L.F."/>
            <person name="Oliveira U."/>
            <person name="Santos F.R."/>
            <person name="Vidigal T.H.D.A."/>
            <person name="Brescovit A.D."/>
            <person name="Santos A.J."/>
        </authorList>
    </citation>
    <scope>NUCLEOTIDE SEQUENCE</scope>
    <source>
        <tissue evidence="1">Shoot tissue taken approximately 20 cm above the soil surface</tissue>
    </source>
</reference>